<comment type="caution">
    <text evidence="3">The sequence shown here is derived from an EMBL/GenBank/DDBJ whole genome shotgun (WGS) entry which is preliminary data.</text>
</comment>
<sequence length="190" mass="21309">MYISGGSDQLSCKLFPGTLRGVAMQWMATLPARSIQTFSQLARSFVSQFAVNKVKKLEVADLFDIKQGRGESLKSYLARFNNTTVQVDDPDQKNFVKAFQKGLRAGPFCDALALRKPSNMDEIHARAEKHVEVEEDQLQRAGPDRSLDDRETLARNNVVGGTTKGLKRSAPNRQNDDLKRQIRTQTREAP</sequence>
<dbReference type="PANTHER" id="PTHR33223">
    <property type="entry name" value="CCHC-TYPE DOMAIN-CONTAINING PROTEIN"/>
    <property type="match status" value="1"/>
</dbReference>
<gene>
    <name evidence="3" type="ORF">CR513_40749</name>
</gene>
<organism evidence="3 4">
    <name type="scientific">Mucuna pruriens</name>
    <name type="common">Velvet bean</name>
    <name type="synonym">Dolichos pruriens</name>
    <dbReference type="NCBI Taxonomy" id="157652"/>
    <lineage>
        <taxon>Eukaryota</taxon>
        <taxon>Viridiplantae</taxon>
        <taxon>Streptophyta</taxon>
        <taxon>Embryophyta</taxon>
        <taxon>Tracheophyta</taxon>
        <taxon>Spermatophyta</taxon>
        <taxon>Magnoliopsida</taxon>
        <taxon>eudicotyledons</taxon>
        <taxon>Gunneridae</taxon>
        <taxon>Pentapetalae</taxon>
        <taxon>rosids</taxon>
        <taxon>fabids</taxon>
        <taxon>Fabales</taxon>
        <taxon>Fabaceae</taxon>
        <taxon>Papilionoideae</taxon>
        <taxon>50 kb inversion clade</taxon>
        <taxon>NPAAA clade</taxon>
        <taxon>indigoferoid/millettioid clade</taxon>
        <taxon>Phaseoleae</taxon>
        <taxon>Mucuna</taxon>
    </lineage>
</organism>
<accession>A0A371FKQ6</accession>
<feature type="domain" description="Retrotransposon gag" evidence="2">
    <location>
        <begin position="13"/>
        <end position="104"/>
    </location>
</feature>
<feature type="compositionally biased region" description="Basic and acidic residues" evidence="1">
    <location>
        <begin position="142"/>
        <end position="153"/>
    </location>
</feature>
<name>A0A371FKQ6_MUCPR</name>
<dbReference type="EMBL" id="QJKJ01008705">
    <property type="protein sequence ID" value="RDX78899.1"/>
    <property type="molecule type" value="Genomic_DNA"/>
</dbReference>
<keyword evidence="4" id="KW-1185">Reference proteome</keyword>
<dbReference type="AlphaFoldDB" id="A0A371FKQ6"/>
<dbReference type="InterPro" id="IPR005162">
    <property type="entry name" value="Retrotrans_gag_dom"/>
</dbReference>
<feature type="compositionally biased region" description="Basic and acidic residues" evidence="1">
    <location>
        <begin position="174"/>
        <end position="190"/>
    </location>
</feature>
<feature type="region of interest" description="Disordered" evidence="1">
    <location>
        <begin position="131"/>
        <end position="190"/>
    </location>
</feature>
<feature type="non-terminal residue" evidence="3">
    <location>
        <position position="1"/>
    </location>
</feature>
<reference evidence="3" key="1">
    <citation type="submission" date="2018-05" db="EMBL/GenBank/DDBJ databases">
        <title>Draft genome of Mucuna pruriens seed.</title>
        <authorList>
            <person name="Nnadi N.E."/>
            <person name="Vos R."/>
            <person name="Hasami M.H."/>
            <person name="Devisetty U.K."/>
            <person name="Aguiy J.C."/>
        </authorList>
    </citation>
    <scope>NUCLEOTIDE SEQUENCE [LARGE SCALE GENOMIC DNA]</scope>
    <source>
        <strain evidence="3">JCA_2017</strain>
    </source>
</reference>
<dbReference type="Proteomes" id="UP000257109">
    <property type="component" value="Unassembled WGS sequence"/>
</dbReference>
<evidence type="ECO:0000256" key="1">
    <source>
        <dbReference type="SAM" id="MobiDB-lite"/>
    </source>
</evidence>
<evidence type="ECO:0000313" key="4">
    <source>
        <dbReference type="Proteomes" id="UP000257109"/>
    </source>
</evidence>
<protein>
    <recommendedName>
        <fullName evidence="2">Retrotransposon gag domain-containing protein</fullName>
    </recommendedName>
</protein>
<evidence type="ECO:0000259" key="2">
    <source>
        <dbReference type="Pfam" id="PF03732"/>
    </source>
</evidence>
<dbReference type="Pfam" id="PF03732">
    <property type="entry name" value="Retrotrans_gag"/>
    <property type="match status" value="1"/>
</dbReference>
<dbReference type="PANTHER" id="PTHR33223:SF10">
    <property type="entry name" value="AMINOTRANSFERASE-LIKE PLANT MOBILE DOMAIN-CONTAINING PROTEIN"/>
    <property type="match status" value="1"/>
</dbReference>
<dbReference type="OrthoDB" id="1436372at2759"/>
<evidence type="ECO:0000313" key="3">
    <source>
        <dbReference type="EMBL" id="RDX78899.1"/>
    </source>
</evidence>
<proteinExistence type="predicted"/>